<gene>
    <name evidence="1" type="ORF">LCGC14_2530030</name>
</gene>
<protein>
    <submittedName>
        <fullName evidence="1">Uncharacterized protein</fullName>
    </submittedName>
</protein>
<dbReference type="EMBL" id="LAZR01041034">
    <property type="protein sequence ID" value="KKL13012.1"/>
    <property type="molecule type" value="Genomic_DNA"/>
</dbReference>
<organism evidence="1">
    <name type="scientific">marine sediment metagenome</name>
    <dbReference type="NCBI Taxonomy" id="412755"/>
    <lineage>
        <taxon>unclassified sequences</taxon>
        <taxon>metagenomes</taxon>
        <taxon>ecological metagenomes</taxon>
    </lineage>
</organism>
<name>A0A0F9BGP7_9ZZZZ</name>
<accession>A0A0F9BGP7</accession>
<sequence length="98" mass="11484">MAKKYNEKSTLMNRMGFRDSDSKLQSHDDIILWLYQDKTIRKITENFYKSEGYTENLDRLFIAKELEIKRNCILKVIHETSAIKAISQIMTGSLPVIL</sequence>
<comment type="caution">
    <text evidence="1">The sequence shown here is derived from an EMBL/GenBank/DDBJ whole genome shotgun (WGS) entry which is preliminary data.</text>
</comment>
<proteinExistence type="predicted"/>
<dbReference type="AlphaFoldDB" id="A0A0F9BGP7"/>
<reference evidence="1" key="1">
    <citation type="journal article" date="2015" name="Nature">
        <title>Complex archaea that bridge the gap between prokaryotes and eukaryotes.</title>
        <authorList>
            <person name="Spang A."/>
            <person name="Saw J.H."/>
            <person name="Jorgensen S.L."/>
            <person name="Zaremba-Niedzwiedzka K."/>
            <person name="Martijn J."/>
            <person name="Lind A.E."/>
            <person name="van Eijk R."/>
            <person name="Schleper C."/>
            <person name="Guy L."/>
            <person name="Ettema T.J."/>
        </authorList>
    </citation>
    <scope>NUCLEOTIDE SEQUENCE</scope>
</reference>
<evidence type="ECO:0000313" key="1">
    <source>
        <dbReference type="EMBL" id="KKL13012.1"/>
    </source>
</evidence>